<comment type="catalytic activity">
    <reaction evidence="14">
        <text>L-threonyl-[protein] + ATP = O-phospho-L-threonyl-[protein] + ADP + H(+)</text>
        <dbReference type="Rhea" id="RHEA:46608"/>
        <dbReference type="Rhea" id="RHEA-COMP:11060"/>
        <dbReference type="Rhea" id="RHEA-COMP:11605"/>
        <dbReference type="ChEBI" id="CHEBI:15378"/>
        <dbReference type="ChEBI" id="CHEBI:30013"/>
        <dbReference type="ChEBI" id="CHEBI:30616"/>
        <dbReference type="ChEBI" id="CHEBI:61977"/>
        <dbReference type="ChEBI" id="CHEBI:456216"/>
        <dbReference type="EC" id="2.7.11.1"/>
    </reaction>
</comment>
<dbReference type="InterPro" id="IPR008271">
    <property type="entry name" value="Ser/Thr_kinase_AS"/>
</dbReference>
<evidence type="ECO:0000256" key="13">
    <source>
        <dbReference type="ARBA" id="ARBA00023180"/>
    </source>
</evidence>
<feature type="domain" description="Gnk2-homologous" evidence="18">
    <location>
        <begin position="30"/>
        <end position="132"/>
    </location>
</feature>
<dbReference type="PANTHER" id="PTHR27002">
    <property type="entry name" value="RECEPTOR-LIKE SERINE/THREONINE-PROTEIN KINASE SD1-8"/>
    <property type="match status" value="1"/>
</dbReference>
<keyword evidence="6 16" id="KW-0732">Signal</keyword>
<keyword evidence="8" id="KW-0547">Nucleotide-binding</keyword>
<evidence type="ECO:0000259" key="18">
    <source>
        <dbReference type="PROSITE" id="PS51473"/>
    </source>
</evidence>
<dbReference type="InterPro" id="IPR000719">
    <property type="entry name" value="Prot_kinase_dom"/>
</dbReference>
<keyword evidence="9" id="KW-0418">Kinase</keyword>
<evidence type="ECO:0000256" key="11">
    <source>
        <dbReference type="ARBA" id="ARBA00022989"/>
    </source>
</evidence>
<evidence type="ECO:0000256" key="12">
    <source>
        <dbReference type="ARBA" id="ARBA00023136"/>
    </source>
</evidence>
<evidence type="ECO:0000313" key="20">
    <source>
        <dbReference type="Proteomes" id="UP001417504"/>
    </source>
</evidence>
<reference evidence="19 20" key="1">
    <citation type="submission" date="2024-01" db="EMBL/GenBank/DDBJ databases">
        <title>Genome assemblies of Stephania.</title>
        <authorList>
            <person name="Yang L."/>
        </authorList>
    </citation>
    <scope>NUCLEOTIDE SEQUENCE [LARGE SCALE GENOMIC DNA]</scope>
    <source>
        <strain evidence="19">QJT</strain>
        <tissue evidence="19">Leaf</tissue>
    </source>
</reference>
<evidence type="ECO:0000256" key="2">
    <source>
        <dbReference type="ARBA" id="ARBA00012513"/>
    </source>
</evidence>
<comment type="catalytic activity">
    <reaction evidence="15">
        <text>L-seryl-[protein] + ATP = O-phospho-L-seryl-[protein] + ADP + H(+)</text>
        <dbReference type="Rhea" id="RHEA:17989"/>
        <dbReference type="Rhea" id="RHEA-COMP:9863"/>
        <dbReference type="Rhea" id="RHEA-COMP:11604"/>
        <dbReference type="ChEBI" id="CHEBI:15378"/>
        <dbReference type="ChEBI" id="CHEBI:29999"/>
        <dbReference type="ChEBI" id="CHEBI:30616"/>
        <dbReference type="ChEBI" id="CHEBI:83421"/>
        <dbReference type="ChEBI" id="CHEBI:456216"/>
        <dbReference type="EC" id="2.7.11.1"/>
    </reaction>
</comment>
<comment type="subcellular location">
    <subcellularLocation>
        <location evidence="1">Membrane</location>
        <topology evidence="1">Single-pass membrane protein</topology>
    </subcellularLocation>
</comment>
<evidence type="ECO:0000256" key="15">
    <source>
        <dbReference type="ARBA" id="ARBA00048679"/>
    </source>
</evidence>
<dbReference type="PROSITE" id="PS00108">
    <property type="entry name" value="PROTEIN_KINASE_ST"/>
    <property type="match status" value="1"/>
</dbReference>
<dbReference type="FunFam" id="3.30.430.20:FF:000002">
    <property type="entry name" value="Cysteine-rich receptor-like protein kinase 10"/>
    <property type="match status" value="1"/>
</dbReference>
<dbReference type="EMBL" id="JBBNAE010000011">
    <property type="protein sequence ID" value="KAK9084900.1"/>
    <property type="molecule type" value="Genomic_DNA"/>
</dbReference>
<dbReference type="EC" id="2.7.11.1" evidence="2"/>
<proteinExistence type="predicted"/>
<dbReference type="SMART" id="SM00220">
    <property type="entry name" value="S_TKc"/>
    <property type="match status" value="1"/>
</dbReference>
<keyword evidence="11" id="KW-1133">Transmembrane helix</keyword>
<evidence type="ECO:0000256" key="16">
    <source>
        <dbReference type="SAM" id="SignalP"/>
    </source>
</evidence>
<evidence type="ECO:0000256" key="6">
    <source>
        <dbReference type="ARBA" id="ARBA00022729"/>
    </source>
</evidence>
<dbReference type="Proteomes" id="UP001417504">
    <property type="component" value="Unassembled WGS sequence"/>
</dbReference>
<evidence type="ECO:0000256" key="4">
    <source>
        <dbReference type="ARBA" id="ARBA00022679"/>
    </source>
</evidence>
<dbReference type="Gene3D" id="3.30.430.20">
    <property type="entry name" value="Gnk2 domain, C-X8-C-X2-C motif"/>
    <property type="match status" value="2"/>
</dbReference>
<evidence type="ECO:0000256" key="1">
    <source>
        <dbReference type="ARBA" id="ARBA00004167"/>
    </source>
</evidence>
<keyword evidence="4" id="KW-0808">Transferase</keyword>
<dbReference type="PROSITE" id="PS50011">
    <property type="entry name" value="PROTEIN_KINASE_DOM"/>
    <property type="match status" value="1"/>
</dbReference>
<keyword evidence="7" id="KW-0677">Repeat</keyword>
<feature type="domain" description="Protein kinase" evidence="17">
    <location>
        <begin position="237"/>
        <end position="415"/>
    </location>
</feature>
<sequence>MSLVTLAMKPQFFFLGTLIAVFSSPIFADNPPYENCSSLYSYKAGSTFQNNLNLLLNHLSSNASTSSYYQAFVGDEPDRVYGNFMCYTYFPTQNCLPCVSQATEAIKAGCPTSKDAVRWEEQCQLRYSNQNFFSLVDYSTIITQSNLLNSSDPDLFRSVVKEMLNNLSENAAFDPSQQKYSIGKHNLTNTDSVYGFVQCTQDLTGNDCERCLQNATTVIQNCCYYYKGARVLTKSCYLRYELYPLGNQGDPTSQSQSKIKYYKPFAGMLPDGNDVAVKRLSCSSEQGSEEFMNEVRLIMKLQHKNLVRLLGCCIEGDEKILVYEHMHMGSLDGFLSDTEKRAQLGWSNRFDIVIGIARGLLYLHQDSRFRIIHRDLKTSNILLDSNLKPKISDFGIARIFGGNLGESNTDRIVGT</sequence>
<feature type="signal peptide" evidence="16">
    <location>
        <begin position="1"/>
        <end position="28"/>
    </location>
</feature>
<keyword evidence="13" id="KW-0325">Glycoprotein</keyword>
<dbReference type="InterPro" id="IPR038408">
    <property type="entry name" value="GNK2_sf"/>
</dbReference>
<comment type="caution">
    <text evidence="19">The sequence shown here is derived from an EMBL/GenBank/DDBJ whole genome shotgun (WGS) entry which is preliminary data.</text>
</comment>
<evidence type="ECO:0000256" key="14">
    <source>
        <dbReference type="ARBA" id="ARBA00047899"/>
    </source>
</evidence>
<accession>A0AAP0HJG9</accession>
<dbReference type="CDD" id="cd23509">
    <property type="entry name" value="Gnk2-like"/>
    <property type="match status" value="2"/>
</dbReference>
<gene>
    <name evidence="19" type="ORF">Sjap_025311</name>
</gene>
<dbReference type="InterPro" id="IPR011009">
    <property type="entry name" value="Kinase-like_dom_sf"/>
</dbReference>
<evidence type="ECO:0000256" key="8">
    <source>
        <dbReference type="ARBA" id="ARBA00022741"/>
    </source>
</evidence>
<dbReference type="GO" id="GO:0005524">
    <property type="term" value="F:ATP binding"/>
    <property type="evidence" value="ECO:0007669"/>
    <property type="project" value="UniProtKB-KW"/>
</dbReference>
<dbReference type="Gene3D" id="3.30.200.20">
    <property type="entry name" value="Phosphorylase Kinase, domain 1"/>
    <property type="match status" value="1"/>
</dbReference>
<evidence type="ECO:0000313" key="19">
    <source>
        <dbReference type="EMBL" id="KAK9084900.1"/>
    </source>
</evidence>
<feature type="chain" id="PRO_5042810597" description="non-specific serine/threonine protein kinase" evidence="16">
    <location>
        <begin position="29"/>
        <end position="415"/>
    </location>
</feature>
<dbReference type="SUPFAM" id="SSF56112">
    <property type="entry name" value="Protein kinase-like (PK-like)"/>
    <property type="match status" value="1"/>
</dbReference>
<dbReference type="PANTHER" id="PTHR27002:SF679">
    <property type="entry name" value="CYSTEINE-RICH RECEPTOR-LIKE PROTEIN KINASE 10 ISOFORM X1"/>
    <property type="match status" value="1"/>
</dbReference>
<evidence type="ECO:0000256" key="7">
    <source>
        <dbReference type="ARBA" id="ARBA00022737"/>
    </source>
</evidence>
<keyword evidence="5" id="KW-0812">Transmembrane</keyword>
<evidence type="ECO:0000256" key="5">
    <source>
        <dbReference type="ARBA" id="ARBA00022692"/>
    </source>
</evidence>
<dbReference type="GO" id="GO:0004674">
    <property type="term" value="F:protein serine/threonine kinase activity"/>
    <property type="evidence" value="ECO:0007669"/>
    <property type="project" value="UniProtKB-KW"/>
</dbReference>
<dbReference type="Gene3D" id="1.10.510.10">
    <property type="entry name" value="Transferase(Phosphotransferase) domain 1"/>
    <property type="match status" value="1"/>
</dbReference>
<keyword evidence="20" id="KW-1185">Reference proteome</keyword>
<evidence type="ECO:0000259" key="17">
    <source>
        <dbReference type="PROSITE" id="PS50011"/>
    </source>
</evidence>
<dbReference type="Pfam" id="PF01657">
    <property type="entry name" value="Stress-antifung"/>
    <property type="match status" value="2"/>
</dbReference>
<dbReference type="PROSITE" id="PS51473">
    <property type="entry name" value="GNK2"/>
    <property type="match status" value="2"/>
</dbReference>
<feature type="domain" description="Gnk2-homologous" evidence="18">
    <location>
        <begin position="138"/>
        <end position="245"/>
    </location>
</feature>
<dbReference type="InterPro" id="IPR002902">
    <property type="entry name" value="GNK2"/>
</dbReference>
<keyword evidence="12" id="KW-0472">Membrane</keyword>
<evidence type="ECO:0000256" key="3">
    <source>
        <dbReference type="ARBA" id="ARBA00022527"/>
    </source>
</evidence>
<evidence type="ECO:0000256" key="10">
    <source>
        <dbReference type="ARBA" id="ARBA00022840"/>
    </source>
</evidence>
<dbReference type="FunFam" id="3.30.200.20:FF:000924">
    <property type="entry name" value="Uncharacterized protein"/>
    <property type="match status" value="1"/>
</dbReference>
<name>A0AAP0HJG9_9MAGN</name>
<evidence type="ECO:0000256" key="9">
    <source>
        <dbReference type="ARBA" id="ARBA00022777"/>
    </source>
</evidence>
<dbReference type="AlphaFoldDB" id="A0AAP0HJG9"/>
<keyword evidence="10" id="KW-0067">ATP-binding</keyword>
<dbReference type="FunFam" id="1.10.510.10:FF:001023">
    <property type="entry name" value="Os07g0541700 protein"/>
    <property type="match status" value="1"/>
</dbReference>
<dbReference type="InterPro" id="IPR001245">
    <property type="entry name" value="Ser-Thr/Tyr_kinase_cat_dom"/>
</dbReference>
<protein>
    <recommendedName>
        <fullName evidence="2">non-specific serine/threonine protein kinase</fullName>
        <ecNumber evidence="2">2.7.11.1</ecNumber>
    </recommendedName>
</protein>
<organism evidence="19 20">
    <name type="scientific">Stephania japonica</name>
    <dbReference type="NCBI Taxonomy" id="461633"/>
    <lineage>
        <taxon>Eukaryota</taxon>
        <taxon>Viridiplantae</taxon>
        <taxon>Streptophyta</taxon>
        <taxon>Embryophyta</taxon>
        <taxon>Tracheophyta</taxon>
        <taxon>Spermatophyta</taxon>
        <taxon>Magnoliopsida</taxon>
        <taxon>Ranunculales</taxon>
        <taxon>Menispermaceae</taxon>
        <taxon>Menispermoideae</taxon>
        <taxon>Cissampelideae</taxon>
        <taxon>Stephania</taxon>
    </lineage>
</organism>
<dbReference type="GO" id="GO:0005886">
    <property type="term" value="C:plasma membrane"/>
    <property type="evidence" value="ECO:0007669"/>
    <property type="project" value="TreeGrafter"/>
</dbReference>
<keyword evidence="3" id="KW-0723">Serine/threonine-protein kinase</keyword>
<dbReference type="Pfam" id="PF07714">
    <property type="entry name" value="PK_Tyr_Ser-Thr"/>
    <property type="match status" value="1"/>
</dbReference>